<evidence type="ECO:0000256" key="9">
    <source>
        <dbReference type="PIRSR" id="PIRSR000241-1"/>
    </source>
</evidence>
<dbReference type="PANTHER" id="PTHR42874">
    <property type="entry name" value="URICASE"/>
    <property type="match status" value="1"/>
</dbReference>
<evidence type="ECO:0000313" key="13">
    <source>
        <dbReference type="EMBL" id="PLW56386.1"/>
    </source>
</evidence>
<feature type="binding site" evidence="10">
    <location>
        <position position="288"/>
    </location>
    <ligand>
        <name>urate</name>
        <dbReference type="ChEBI" id="CHEBI:17775"/>
    </ligand>
</feature>
<feature type="binding site" evidence="10">
    <location>
        <position position="106"/>
    </location>
    <ligand>
        <name>O2</name>
        <dbReference type="ChEBI" id="CHEBI:15379"/>
    </ligand>
</feature>
<gene>
    <name evidence="13" type="ORF">PCANC_03440</name>
    <name evidence="11" type="ORF">PCANC_23775</name>
    <name evidence="12" type="ORF">PCASD_02225</name>
</gene>
<keyword evidence="14" id="KW-1185">Reference proteome</keyword>
<comment type="subcellular location">
    <subcellularLocation>
        <location evidence="1">Peroxisome</location>
    </subcellularLocation>
</comment>
<evidence type="ECO:0000256" key="3">
    <source>
        <dbReference type="ARBA" id="ARBA00009760"/>
    </source>
</evidence>
<feature type="binding site" evidence="10">
    <location>
        <position position="314"/>
    </location>
    <ligand>
        <name>urate</name>
        <dbReference type="ChEBI" id="CHEBI:17775"/>
    </ligand>
</feature>
<keyword evidence="7" id="KW-0576">Peroxisome</keyword>
<feature type="binding site" evidence="10">
    <location>
        <position position="107"/>
    </location>
    <ligand>
        <name>5-hydroxyisourate</name>
        <dbReference type="ChEBI" id="CHEBI:18072"/>
    </ligand>
</feature>
<feature type="binding site" evidence="10">
    <location>
        <position position="107"/>
    </location>
    <ligand>
        <name>urate</name>
        <dbReference type="ChEBI" id="CHEBI:17775"/>
    </ligand>
</feature>
<feature type="binding site" evidence="10">
    <location>
        <position position="106"/>
    </location>
    <ligand>
        <name>urate</name>
        <dbReference type="ChEBI" id="CHEBI:17775"/>
    </ligand>
</feature>
<feature type="active site" description="Charge relay system" evidence="9">
    <location>
        <position position="61"/>
    </location>
</feature>
<reference evidence="14 15" key="1">
    <citation type="submission" date="2017-11" db="EMBL/GenBank/DDBJ databases">
        <title>De novo assembly and phasing of dikaryotic genomes from two isolates of Puccinia coronata f. sp. avenae, the causal agent of oat crown rust.</title>
        <authorList>
            <person name="Miller M.E."/>
            <person name="Zhang Y."/>
            <person name="Omidvar V."/>
            <person name="Sperschneider J."/>
            <person name="Schwessinger B."/>
            <person name="Raley C."/>
            <person name="Palmer J.M."/>
            <person name="Garnica D."/>
            <person name="Upadhyaya N."/>
            <person name="Rathjen J."/>
            <person name="Taylor J.M."/>
            <person name="Park R.F."/>
            <person name="Dodds P.N."/>
            <person name="Hirsch C.D."/>
            <person name="Kianian S.F."/>
            <person name="Figueroa M."/>
        </authorList>
    </citation>
    <scope>NUCLEOTIDE SEQUENCE [LARGE SCALE GENOMIC DNA]</scope>
    <source>
        <strain evidence="11">12NC29</strain>
        <strain evidence="12">12SD80</strain>
    </source>
</reference>
<dbReference type="NCBIfam" id="TIGR03383">
    <property type="entry name" value="urate_oxi"/>
    <property type="match status" value="1"/>
</dbReference>
<feature type="binding site" evidence="10">
    <location>
        <position position="230"/>
    </location>
    <ligand>
        <name>urate</name>
        <dbReference type="ChEBI" id="CHEBI:17775"/>
    </ligand>
</feature>
<feature type="binding site" evidence="10">
    <location>
        <position position="288"/>
    </location>
    <ligand>
        <name>5-hydroxyisourate</name>
        <dbReference type="ChEBI" id="CHEBI:18072"/>
    </ligand>
</feature>
<keyword evidence="6" id="KW-0560">Oxidoreductase</keyword>
<evidence type="ECO:0000256" key="1">
    <source>
        <dbReference type="ARBA" id="ARBA00004275"/>
    </source>
</evidence>
<dbReference type="EMBL" id="PGCI01000015">
    <property type="protein sequence ID" value="PLW49604.1"/>
    <property type="molecule type" value="Genomic_DNA"/>
</dbReference>
<evidence type="ECO:0000313" key="15">
    <source>
        <dbReference type="Proteomes" id="UP000235392"/>
    </source>
</evidence>
<dbReference type="GO" id="GO:0004846">
    <property type="term" value="F:urate oxidase activity"/>
    <property type="evidence" value="ECO:0007669"/>
    <property type="project" value="UniProtKB-EC"/>
</dbReference>
<evidence type="ECO:0000256" key="7">
    <source>
        <dbReference type="ARBA" id="ARBA00023140"/>
    </source>
</evidence>
<dbReference type="PRINTS" id="PR00093">
    <property type="entry name" value="URICASE"/>
</dbReference>
<dbReference type="Gene3D" id="3.10.270.10">
    <property type="entry name" value="Urate Oxidase"/>
    <property type="match status" value="1"/>
</dbReference>
<comment type="caution">
    <text evidence="12">The sequence shown here is derived from an EMBL/GenBank/DDBJ whole genome shotgun (WGS) entry which is preliminary data.</text>
</comment>
<evidence type="ECO:0000256" key="5">
    <source>
        <dbReference type="ARBA" id="ARBA00022631"/>
    </source>
</evidence>
<evidence type="ECO:0000256" key="10">
    <source>
        <dbReference type="PIRSR" id="PIRSR000241-2"/>
    </source>
</evidence>
<feature type="binding site" evidence="10">
    <location>
        <position position="287"/>
    </location>
    <ligand>
        <name>urate</name>
        <dbReference type="ChEBI" id="CHEBI:17775"/>
    </ligand>
</feature>
<evidence type="ECO:0000256" key="4">
    <source>
        <dbReference type="ARBA" id="ARBA00012598"/>
    </source>
</evidence>
<dbReference type="STRING" id="200324.A0A2N5VHX8"/>
<evidence type="ECO:0000256" key="2">
    <source>
        <dbReference type="ARBA" id="ARBA00004831"/>
    </source>
</evidence>
<feature type="binding site" evidence="10">
    <location>
        <position position="213"/>
    </location>
    <ligand>
        <name>5-hydroxyisourate</name>
        <dbReference type="ChEBI" id="CHEBI:18072"/>
    </ligand>
</feature>
<protein>
    <recommendedName>
        <fullName evidence="4">factor independent urate hydroxylase</fullName>
        <ecNumber evidence="4">1.7.3.3</ecNumber>
    </recommendedName>
    <alternativeName>
        <fullName evidence="8">Urate oxidase</fullName>
    </alternativeName>
</protein>
<feature type="binding site" evidence="10">
    <location>
        <position position="106"/>
    </location>
    <ligand>
        <name>5-hydroxyisourate</name>
        <dbReference type="ChEBI" id="CHEBI:18072"/>
    </ligand>
</feature>
<evidence type="ECO:0000313" key="14">
    <source>
        <dbReference type="Proteomes" id="UP000235388"/>
    </source>
</evidence>
<evidence type="ECO:0000313" key="11">
    <source>
        <dbReference type="EMBL" id="PLW11982.1"/>
    </source>
</evidence>
<organism evidence="12 15">
    <name type="scientific">Puccinia coronata f. sp. avenae</name>
    <dbReference type="NCBI Taxonomy" id="200324"/>
    <lineage>
        <taxon>Eukaryota</taxon>
        <taxon>Fungi</taxon>
        <taxon>Dikarya</taxon>
        <taxon>Basidiomycota</taxon>
        <taxon>Pucciniomycotina</taxon>
        <taxon>Pucciniomycetes</taxon>
        <taxon>Pucciniales</taxon>
        <taxon>Pucciniaceae</taxon>
        <taxon>Puccinia</taxon>
    </lineage>
</organism>
<name>A0A2N5VHX8_9BASI</name>
<feature type="binding site" evidence="10">
    <location>
        <position position="287"/>
    </location>
    <ligand>
        <name>5-hydroxyisourate</name>
        <dbReference type="ChEBI" id="CHEBI:18072"/>
    </ligand>
</feature>
<feature type="binding site" evidence="10">
    <location>
        <position position="230"/>
    </location>
    <ligand>
        <name>5-hydroxyisourate</name>
        <dbReference type="ChEBI" id="CHEBI:18072"/>
    </ligand>
</feature>
<dbReference type="PANTHER" id="PTHR42874:SF1">
    <property type="entry name" value="URICASE"/>
    <property type="match status" value="1"/>
</dbReference>
<dbReference type="SUPFAM" id="SSF55620">
    <property type="entry name" value="Tetrahydrobiopterin biosynthesis enzymes-like"/>
    <property type="match status" value="2"/>
</dbReference>
<evidence type="ECO:0000313" key="12">
    <source>
        <dbReference type="EMBL" id="PLW49604.1"/>
    </source>
</evidence>
<feature type="active site" description="Charge relay system" evidence="9">
    <location>
        <position position="106"/>
    </location>
</feature>
<dbReference type="InterPro" id="IPR002042">
    <property type="entry name" value="Uricase"/>
</dbReference>
<dbReference type="AlphaFoldDB" id="A0A2N5VHX8"/>
<dbReference type="UniPathway" id="UPA00394">
    <property type="reaction ID" value="UER00650"/>
</dbReference>
<dbReference type="GO" id="GO:0019628">
    <property type="term" value="P:urate catabolic process"/>
    <property type="evidence" value="ECO:0007669"/>
    <property type="project" value="UniProtKB-UniPathway"/>
</dbReference>
<dbReference type="OrthoDB" id="9992118at2759"/>
<feature type="binding site" evidence="10">
    <location>
        <position position="213"/>
    </location>
    <ligand>
        <name>urate</name>
        <dbReference type="ChEBI" id="CHEBI:17775"/>
    </ligand>
</feature>
<proteinExistence type="inferred from homology"/>
<dbReference type="PIRSF" id="PIRSF000241">
    <property type="entry name" value="Urate_oxidase"/>
    <property type="match status" value="1"/>
</dbReference>
<evidence type="ECO:0000256" key="8">
    <source>
        <dbReference type="ARBA" id="ARBA00031317"/>
    </source>
</evidence>
<comment type="similarity">
    <text evidence="3">Belongs to the uricase family.</text>
</comment>
<feature type="binding site" evidence="10">
    <location>
        <position position="314"/>
    </location>
    <ligand>
        <name>5-hydroxyisourate</name>
        <dbReference type="ChEBI" id="CHEBI:18072"/>
    </ligand>
</feature>
<evidence type="ECO:0000256" key="6">
    <source>
        <dbReference type="ARBA" id="ARBA00023002"/>
    </source>
</evidence>
<dbReference type="FunFam" id="3.10.270.10:FF:000001">
    <property type="entry name" value="Uricase"/>
    <property type="match status" value="1"/>
</dbReference>
<feature type="binding site" evidence="10">
    <location>
        <position position="314"/>
    </location>
    <ligand>
        <name>O2</name>
        <dbReference type="ChEBI" id="CHEBI:15379"/>
    </ligand>
</feature>
<accession>A0A2N5VHX8</accession>
<dbReference type="Proteomes" id="UP000235388">
    <property type="component" value="Unassembled WGS sequence"/>
</dbReference>
<dbReference type="EC" id="1.7.3.3" evidence="4"/>
<comment type="pathway">
    <text evidence="2">Purine metabolism; urate degradation; (S)-allantoin from urate: step 1/3.</text>
</comment>
<feature type="active site" description="Charge relay system" evidence="9">
    <location>
        <position position="316"/>
    </location>
</feature>
<dbReference type="GO" id="GO:0005777">
    <property type="term" value="C:peroxisome"/>
    <property type="evidence" value="ECO:0007669"/>
    <property type="project" value="UniProtKB-SubCell"/>
</dbReference>
<keyword evidence="5" id="KW-0659">Purine metabolism</keyword>
<dbReference type="EMBL" id="PGCJ01000021">
    <property type="protein sequence ID" value="PLW56386.1"/>
    <property type="molecule type" value="Genomic_DNA"/>
</dbReference>
<dbReference type="EMBL" id="PGCJ01000998">
    <property type="protein sequence ID" value="PLW11982.1"/>
    <property type="molecule type" value="Genomic_DNA"/>
</dbReference>
<dbReference type="Proteomes" id="UP000235392">
    <property type="component" value="Unassembled WGS sequence"/>
</dbReference>
<sequence length="355" mass="39203">MPPGPGRGAVGCYHLTDTTQLSIDQVNKVGRNISTVNIQLQYYPRPTSMAPFPLSSARYGKEKVRVFRVARSDAWHEVVEYTVSVLLEGQIHSSYTEADNSVVVATDSMKNTVNVFAKTSPHVLTPELFSLHLGLHFVSEYKHIEKAIVSVISHRWSRISLDQKPHPHAFSRDGNDVARIEAIITKGKDGNTSAQLTTGLQDLLVLKTTGSAFESFIRDKWTTLPEASDRILSTSVDCRCAIKIDLPSDSLLAISSLANLGIDFKIIGQSLREITLETFATDESASVQATLYKMCQLILTAHPEIVTVSYSLPNKHYVPIDLSWHKNIQNMSVQDAEVFVPWDAPSGLIAATVSR</sequence>
<dbReference type="Pfam" id="PF01014">
    <property type="entry name" value="Uricase"/>
    <property type="match status" value="2"/>
</dbReference>
<dbReference type="GO" id="GO:0006145">
    <property type="term" value="P:purine nucleobase catabolic process"/>
    <property type="evidence" value="ECO:0007669"/>
    <property type="project" value="TreeGrafter"/>
</dbReference>